<keyword evidence="15" id="KW-1185">Reference proteome</keyword>
<dbReference type="GO" id="GO:0003995">
    <property type="term" value="F:acyl-CoA dehydrogenase activity"/>
    <property type="evidence" value="ECO:0007669"/>
    <property type="project" value="TreeGrafter"/>
</dbReference>
<gene>
    <name evidence="16" type="primary">LOC108733448</name>
</gene>
<dbReference type="PANTHER" id="PTHR43884">
    <property type="entry name" value="ACYL-COA DEHYDROGENASE"/>
    <property type="match status" value="1"/>
</dbReference>
<dbReference type="PANTHER" id="PTHR43884:SF9">
    <property type="entry name" value="COMPLEX I ASSEMBLY FACTOR ACAD9, MITOCHONDRIAL"/>
    <property type="match status" value="1"/>
</dbReference>
<dbReference type="STRING" id="224129.A0A1W4WI49"/>
<dbReference type="Gene3D" id="1.10.540.10">
    <property type="entry name" value="Acyl-CoA dehydrogenase/oxidase, N-terminal domain"/>
    <property type="match status" value="1"/>
</dbReference>
<dbReference type="InterPro" id="IPR009075">
    <property type="entry name" value="AcylCo_DH/oxidase_C"/>
</dbReference>
<dbReference type="AlphaFoldDB" id="A0A1W4WI49"/>
<dbReference type="InterPro" id="IPR009100">
    <property type="entry name" value="AcylCoA_DH/oxidase_NM_dom_sf"/>
</dbReference>
<evidence type="ECO:0000259" key="11">
    <source>
        <dbReference type="Pfam" id="PF00441"/>
    </source>
</evidence>
<dbReference type="InterPro" id="IPR036250">
    <property type="entry name" value="AcylCo_DH-like_C"/>
</dbReference>
<dbReference type="Proteomes" id="UP000192223">
    <property type="component" value="Unplaced"/>
</dbReference>
<evidence type="ECO:0000256" key="1">
    <source>
        <dbReference type="ARBA" id="ARBA00001974"/>
    </source>
</evidence>
<evidence type="ECO:0000256" key="6">
    <source>
        <dbReference type="ARBA" id="ARBA00022946"/>
    </source>
</evidence>
<evidence type="ECO:0000256" key="3">
    <source>
        <dbReference type="ARBA" id="ARBA00009347"/>
    </source>
</evidence>
<dbReference type="InterPro" id="IPR046373">
    <property type="entry name" value="Acyl-CoA_Oxase/DH_mid-dom_sf"/>
</dbReference>
<reference evidence="16" key="1">
    <citation type="submission" date="2025-08" db="UniProtKB">
        <authorList>
            <consortium name="RefSeq"/>
        </authorList>
    </citation>
    <scope>IDENTIFICATION</scope>
    <source>
        <tissue evidence="16">Entire body</tissue>
    </source>
</reference>
<comment type="subcellular location">
    <subcellularLocation>
        <location evidence="2">Mitochondrion</location>
    </subcellularLocation>
</comment>
<evidence type="ECO:0000313" key="16">
    <source>
        <dbReference type="RefSeq" id="XP_018320127.1"/>
    </source>
</evidence>
<dbReference type="Pfam" id="PF00441">
    <property type="entry name" value="Acyl-CoA_dh_1"/>
    <property type="match status" value="1"/>
</dbReference>
<dbReference type="GO" id="GO:0006631">
    <property type="term" value="P:fatty acid metabolic process"/>
    <property type="evidence" value="ECO:0007669"/>
    <property type="project" value="UniProtKB-ARBA"/>
</dbReference>
<feature type="domain" description="Acyl-CoA dehydrogenase/oxidase C-terminal" evidence="11">
    <location>
        <begin position="309"/>
        <end position="443"/>
    </location>
</feature>
<dbReference type="FunCoup" id="A0A1W4WI49">
    <property type="interactions" value="143"/>
</dbReference>
<dbReference type="InterPro" id="IPR049448">
    <property type="entry name" value="ACAD9/ACADV-like_C"/>
</dbReference>
<dbReference type="KEGG" id="apln:108733448"/>
<evidence type="ECO:0000256" key="4">
    <source>
        <dbReference type="ARBA" id="ARBA00022630"/>
    </source>
</evidence>
<keyword evidence="4 9" id="KW-0285">Flavoprotein</keyword>
<feature type="domain" description="Acyl-CoA oxidase/dehydrogenase middle" evidence="12">
    <location>
        <begin position="207"/>
        <end position="296"/>
    </location>
</feature>
<keyword evidence="8" id="KW-0496">Mitochondrion</keyword>
<name>A0A1W4WI49_AGRPL</name>
<evidence type="ECO:0000256" key="5">
    <source>
        <dbReference type="ARBA" id="ARBA00022827"/>
    </source>
</evidence>
<protein>
    <submittedName>
        <fullName evidence="16">Acyl-CoA dehydrogenase family member 9, mitochondrial</fullName>
    </submittedName>
</protein>
<evidence type="ECO:0000259" key="14">
    <source>
        <dbReference type="Pfam" id="PF21343"/>
    </source>
</evidence>
<dbReference type="GO" id="GO:0050660">
    <property type="term" value="F:flavin adenine dinucleotide binding"/>
    <property type="evidence" value="ECO:0007669"/>
    <property type="project" value="InterPro"/>
</dbReference>
<proteinExistence type="inferred from homology"/>
<keyword evidence="5 9" id="KW-0274">FAD</keyword>
<dbReference type="GO" id="GO:0005739">
    <property type="term" value="C:mitochondrion"/>
    <property type="evidence" value="ECO:0007669"/>
    <property type="project" value="UniProtKB-SubCell"/>
</dbReference>
<dbReference type="OrthoDB" id="354at2759"/>
<dbReference type="GeneID" id="108733448"/>
<dbReference type="Pfam" id="PF02771">
    <property type="entry name" value="Acyl-CoA_dh_N"/>
    <property type="match status" value="1"/>
</dbReference>
<accession>A0A1W4WI49</accession>
<evidence type="ECO:0000259" key="13">
    <source>
        <dbReference type="Pfam" id="PF02771"/>
    </source>
</evidence>
<dbReference type="SUPFAM" id="SSF47203">
    <property type="entry name" value="Acyl-CoA dehydrogenase C-terminal domain-like"/>
    <property type="match status" value="1"/>
</dbReference>
<evidence type="ECO:0000256" key="10">
    <source>
        <dbReference type="SAM" id="MobiDB-lite"/>
    </source>
</evidence>
<dbReference type="InterPro" id="IPR013786">
    <property type="entry name" value="AcylCoA_DH/ox_N"/>
</dbReference>
<keyword evidence="6" id="KW-0809">Transit peptide</keyword>
<comment type="similarity">
    <text evidence="3 9">Belongs to the acyl-CoA dehydrogenase family.</text>
</comment>
<dbReference type="InterPro" id="IPR006091">
    <property type="entry name" value="Acyl-CoA_Oxase/DH_mid-dom"/>
</dbReference>
<dbReference type="InParanoid" id="A0A1W4WI49"/>
<dbReference type="RefSeq" id="XP_018320127.1">
    <property type="nucleotide sequence ID" value="XM_018464625.2"/>
</dbReference>
<organism evidence="15 16">
    <name type="scientific">Agrilus planipennis</name>
    <name type="common">Emerald ash borer</name>
    <name type="synonym">Agrilus marcopoli</name>
    <dbReference type="NCBI Taxonomy" id="224129"/>
    <lineage>
        <taxon>Eukaryota</taxon>
        <taxon>Metazoa</taxon>
        <taxon>Ecdysozoa</taxon>
        <taxon>Arthropoda</taxon>
        <taxon>Hexapoda</taxon>
        <taxon>Insecta</taxon>
        <taxon>Pterygota</taxon>
        <taxon>Neoptera</taxon>
        <taxon>Endopterygota</taxon>
        <taxon>Coleoptera</taxon>
        <taxon>Polyphaga</taxon>
        <taxon>Elateriformia</taxon>
        <taxon>Buprestoidea</taxon>
        <taxon>Buprestidae</taxon>
        <taxon>Agrilinae</taxon>
        <taxon>Agrilus</taxon>
    </lineage>
</organism>
<keyword evidence="7 9" id="KW-0560">Oxidoreductase</keyword>
<sequence>MLKSLHKNRKNLYKLFKRLHSRNSNPFSTQPAINPKTTSQSQDKILKDIEQLSQLKIKVRSKQPQRAPFVKNLFLGTFDTEILSYPQLEKEDLADLNNIVKPVEDALSSGDQISRDDYINLMKTLKLTGLKVPQLLGGRELTVTENCKFDESIYNNSSIALSLLNNEHFGIQTILRFGTDEQKAKYLPLLSTGKIFSTLCVNEKGVIDPYSLKTTAELSKDKQSWILNGEKCCVINGDSADLFIVLVRTNIIGKSGFKEPRISLFLVERGFGGISHTPCKTLGIHDSGVADIKFVNTPVPVENLLGELNHGEKVAEQLLTEVRLGIGTACIPLTKNILNGLTKFTCESNIGNVCLSETDLSYYKIGKLSSWLYAMESMTYLTSLLSDQYENQDCELEAAIVKIFNSKMAHKAAVEAMDFMGPQTYLTDHWLNKLHNDALAYRLLHEPNANLEIVVALLGLQYAGLKLKDVVEKVRNPFYYSAYVFKRSWSQRRQVEDNPKLTLHLDEYLHPSLKLPAEWLEYCVLRLQFATETLLSVHGTKVVSQHMELKRIAECAIYIYAMTACLARSSRSYCIGLRNAEIEMFLTVAFCMDARSIIKENVNQIFSGRYATRDEFYEKAAKCVFHTGKYFAEHPLARNY</sequence>
<evidence type="ECO:0000313" key="15">
    <source>
        <dbReference type="Proteomes" id="UP000192223"/>
    </source>
</evidence>
<comment type="cofactor">
    <cofactor evidence="1 9">
        <name>FAD</name>
        <dbReference type="ChEBI" id="CHEBI:57692"/>
    </cofactor>
</comment>
<dbReference type="CTD" id="36242"/>
<dbReference type="Pfam" id="PF21343">
    <property type="entry name" value="ACAD9-ACADV_C"/>
    <property type="match status" value="1"/>
</dbReference>
<feature type="domain" description="Acyl-CoA dehydrogenase/oxidase N-terminal" evidence="13">
    <location>
        <begin position="100"/>
        <end position="193"/>
    </location>
</feature>
<dbReference type="Gene3D" id="1.20.140.10">
    <property type="entry name" value="Butyryl-CoA Dehydrogenase, subunit A, domain 3"/>
    <property type="match status" value="2"/>
</dbReference>
<dbReference type="Gene3D" id="2.40.110.10">
    <property type="entry name" value="Butyryl-CoA Dehydrogenase, subunit A, domain 2"/>
    <property type="match status" value="1"/>
</dbReference>
<evidence type="ECO:0000256" key="8">
    <source>
        <dbReference type="ARBA" id="ARBA00023128"/>
    </source>
</evidence>
<evidence type="ECO:0000256" key="9">
    <source>
        <dbReference type="RuleBase" id="RU362125"/>
    </source>
</evidence>
<dbReference type="Pfam" id="PF02770">
    <property type="entry name" value="Acyl-CoA_dh_M"/>
    <property type="match status" value="1"/>
</dbReference>
<dbReference type="InterPro" id="IPR037069">
    <property type="entry name" value="AcylCoA_DH/ox_N_sf"/>
</dbReference>
<evidence type="ECO:0000259" key="12">
    <source>
        <dbReference type="Pfam" id="PF02770"/>
    </source>
</evidence>
<feature type="region of interest" description="Disordered" evidence="10">
    <location>
        <begin position="22"/>
        <end position="41"/>
    </location>
</feature>
<dbReference type="SUPFAM" id="SSF56645">
    <property type="entry name" value="Acyl-CoA dehydrogenase NM domain-like"/>
    <property type="match status" value="1"/>
</dbReference>
<evidence type="ECO:0000256" key="7">
    <source>
        <dbReference type="ARBA" id="ARBA00023002"/>
    </source>
</evidence>
<evidence type="ECO:0000256" key="2">
    <source>
        <dbReference type="ARBA" id="ARBA00004173"/>
    </source>
</evidence>
<feature type="domain" description="ACAD9/ACADV-like C-terminal" evidence="14">
    <location>
        <begin position="511"/>
        <end position="629"/>
    </location>
</feature>